<feature type="binding site" evidence="8">
    <location>
        <position position="214"/>
    </location>
    <ligand>
        <name>ATP</name>
        <dbReference type="ChEBI" id="CHEBI:30616"/>
    </ligand>
</feature>
<feature type="binding site" evidence="8">
    <location>
        <position position="130"/>
    </location>
    <ligand>
        <name>ATP</name>
        <dbReference type="ChEBI" id="CHEBI:30616"/>
    </ligand>
</feature>
<keyword evidence="3" id="KW-0963">Cytoplasm</keyword>
<dbReference type="EMBL" id="GL349448">
    <property type="protein sequence ID" value="KNC47687.1"/>
    <property type="molecule type" value="Genomic_DNA"/>
</dbReference>
<feature type="binding site" evidence="8">
    <location>
        <position position="122"/>
    </location>
    <ligand>
        <name>ATP</name>
        <dbReference type="ChEBI" id="CHEBI:30616"/>
    </ligand>
</feature>
<dbReference type="NCBIfam" id="NF003555">
    <property type="entry name" value="PRK05218.1"/>
    <property type="match status" value="1"/>
</dbReference>
<evidence type="ECO:0000256" key="8">
    <source>
        <dbReference type="PIRSR" id="PIRSR002583-1"/>
    </source>
</evidence>
<dbReference type="InterPro" id="IPR020575">
    <property type="entry name" value="Hsp90_N"/>
</dbReference>
<evidence type="ECO:0000256" key="7">
    <source>
        <dbReference type="ARBA" id="ARBA00023186"/>
    </source>
</evidence>
<dbReference type="OrthoDB" id="28737at2759"/>
<evidence type="ECO:0000256" key="5">
    <source>
        <dbReference type="ARBA" id="ARBA00022840"/>
    </source>
</evidence>
<keyword evidence="7" id="KW-0143">Chaperone</keyword>
<dbReference type="STRING" id="461836.A0A0L0D5N9"/>
<evidence type="ECO:0000256" key="4">
    <source>
        <dbReference type="ARBA" id="ARBA00022741"/>
    </source>
</evidence>
<dbReference type="FunFam" id="3.30.565.10:FF:000009">
    <property type="entry name" value="Molecular chaperone HtpG"/>
    <property type="match status" value="1"/>
</dbReference>
<protein>
    <submittedName>
        <fullName evidence="10">Heat shock protein</fullName>
    </submittedName>
</protein>
<keyword evidence="6 10" id="KW-0346">Stress response</keyword>
<dbReference type="InterPro" id="IPR001404">
    <property type="entry name" value="Hsp90_fam"/>
</dbReference>
<dbReference type="HAMAP" id="MF_00505">
    <property type="entry name" value="HSP90"/>
    <property type="match status" value="1"/>
</dbReference>
<feature type="compositionally biased region" description="Acidic residues" evidence="9">
    <location>
        <begin position="523"/>
        <end position="534"/>
    </location>
</feature>
<sequence length="668" mass="73307">MFTQAASRMATRFLARASSRLIHAGSAAREFGSVAGALDAQEEETHEFQAETRKLLDIVAKSLYSDKKVFVRELVSNASDALEKMRYAQVSDGVDVDRELKISIAIDEDAKTLTVSDSGIGMTKDELVENLGTIARSGTAAFVDEMATAGQGAAGDAKSNVIGRFGVGFYSAFIVGDHVSVTTRKAGAETGYRWSSDGSGTYTVTEAPDAPVGTAITIHLNADSHEFASSFRIKEIIKQFSNFVSFPIEVDGDRVNVIEPLWALPKSKVTDEQHTEFYQFIAGAYDEPAFRLQFSTDVPVDIKSLFYFPQTHFEYKFGSGRLEPGVQLYSRKVLIDPKPTKLLPEWLRFVKGVVDSEDLPLNLSREFTQDDALIANLNRILTKRILKHFSEELAADRTAYAKWFGEFGNFLKEGICATDQYKDALGKLMLFPTTSGEGNKTLDEVLEGTPEEQDKLYYVVAPSRELALASPYMDAFASKGTEVILLDQPVDEFVMRHLGSYAGKKLVSIESEDIGDEFKATEAGDDDASADDGDNTAAAPKGEALDGLLEWMKDSLGEKVSEVKATKRVTSAPALIVEHDSATMRQMIRMVGARTGVNDMEESYTLEINPKSPIISKLVSARVEEPDLALRVAQQVFDNAMISAGLLEDPRSMVKRLDALLNDALSKK</sequence>
<dbReference type="GO" id="GO:0005524">
    <property type="term" value="F:ATP binding"/>
    <property type="evidence" value="ECO:0007669"/>
    <property type="project" value="UniProtKB-KW"/>
</dbReference>
<dbReference type="Proteomes" id="UP000054408">
    <property type="component" value="Unassembled WGS sequence"/>
</dbReference>
<dbReference type="FunFam" id="1.20.120.790:FF:000004">
    <property type="entry name" value="Heat shock protein 75 kDa"/>
    <property type="match status" value="1"/>
</dbReference>
<comment type="similarity">
    <text evidence="2">Belongs to the heat shock protein 90 family.</text>
</comment>
<dbReference type="GO" id="GO:0140662">
    <property type="term" value="F:ATP-dependent protein folding chaperone"/>
    <property type="evidence" value="ECO:0007669"/>
    <property type="project" value="InterPro"/>
</dbReference>
<dbReference type="PANTHER" id="PTHR11528">
    <property type="entry name" value="HEAT SHOCK PROTEIN 90 FAMILY MEMBER"/>
    <property type="match status" value="1"/>
</dbReference>
<dbReference type="CDD" id="cd16927">
    <property type="entry name" value="HATPase_Hsp90-like"/>
    <property type="match status" value="1"/>
</dbReference>
<dbReference type="Gene3D" id="1.20.120.790">
    <property type="entry name" value="Heat shock protein 90, C-terminal domain"/>
    <property type="match status" value="1"/>
</dbReference>
<dbReference type="PRINTS" id="PR00775">
    <property type="entry name" value="HEATSHOCK90"/>
</dbReference>
<gene>
    <name evidence="10" type="ORF">AMSG_03918</name>
</gene>
<dbReference type="SUPFAM" id="SSF55874">
    <property type="entry name" value="ATPase domain of HSP90 chaperone/DNA topoisomerase II/histidine kinase"/>
    <property type="match status" value="1"/>
</dbReference>
<dbReference type="SUPFAM" id="SSF110942">
    <property type="entry name" value="HSP90 C-terminal domain"/>
    <property type="match status" value="1"/>
</dbReference>
<evidence type="ECO:0000313" key="11">
    <source>
        <dbReference type="Proteomes" id="UP000054408"/>
    </source>
</evidence>
<dbReference type="InterPro" id="IPR037196">
    <property type="entry name" value="HSP90_C"/>
</dbReference>
<dbReference type="GO" id="GO:0005737">
    <property type="term" value="C:cytoplasm"/>
    <property type="evidence" value="ECO:0007669"/>
    <property type="project" value="UniProtKB-SubCell"/>
</dbReference>
<dbReference type="eggNOG" id="KOG0019">
    <property type="taxonomic scope" value="Eukaryota"/>
</dbReference>
<feature type="binding site" evidence="8">
    <location>
        <position position="117"/>
    </location>
    <ligand>
        <name>ATP</name>
        <dbReference type="ChEBI" id="CHEBI:30616"/>
    </ligand>
</feature>
<feature type="region of interest" description="Disordered" evidence="9">
    <location>
        <begin position="521"/>
        <end position="540"/>
    </location>
</feature>
<dbReference type="Gene3D" id="3.30.565.10">
    <property type="entry name" value="Histidine kinase-like ATPase, C-terminal domain"/>
    <property type="match status" value="1"/>
</dbReference>
<evidence type="ECO:0000256" key="3">
    <source>
        <dbReference type="ARBA" id="ARBA00022490"/>
    </source>
</evidence>
<proteinExistence type="inferred from homology"/>
<dbReference type="RefSeq" id="XP_013759169.1">
    <property type="nucleotide sequence ID" value="XM_013903715.1"/>
</dbReference>
<dbReference type="OMA" id="DHTQQNE"/>
<feature type="binding site" evidence="8">
    <location>
        <position position="73"/>
    </location>
    <ligand>
        <name>ATP</name>
        <dbReference type="ChEBI" id="CHEBI:30616"/>
    </ligand>
</feature>
<dbReference type="FunFam" id="3.30.230.80:FF:000004">
    <property type="entry name" value="Heat shock protein 75 kDa"/>
    <property type="match status" value="1"/>
</dbReference>
<dbReference type="AlphaFoldDB" id="A0A0L0D5N9"/>
<dbReference type="SUPFAM" id="SSF54211">
    <property type="entry name" value="Ribosomal protein S5 domain 2-like"/>
    <property type="match status" value="1"/>
</dbReference>
<keyword evidence="4 8" id="KW-0547">Nucleotide-binding</keyword>
<reference evidence="10 11" key="1">
    <citation type="submission" date="2010-05" db="EMBL/GenBank/DDBJ databases">
        <title>The Genome Sequence of Thecamonas trahens ATCC 50062.</title>
        <authorList>
            <consortium name="The Broad Institute Genome Sequencing Platform"/>
            <person name="Russ C."/>
            <person name="Cuomo C."/>
            <person name="Shea T."/>
            <person name="Young S.K."/>
            <person name="Zeng Q."/>
            <person name="Koehrsen M."/>
            <person name="Haas B."/>
            <person name="Borodovsky M."/>
            <person name="Guigo R."/>
            <person name="Alvarado L."/>
            <person name="Berlin A."/>
            <person name="Bochicchio J."/>
            <person name="Borenstein D."/>
            <person name="Chapman S."/>
            <person name="Chen Z."/>
            <person name="Freedman E."/>
            <person name="Gellesch M."/>
            <person name="Goldberg J."/>
            <person name="Griggs A."/>
            <person name="Gujja S."/>
            <person name="Heilman E."/>
            <person name="Heiman D."/>
            <person name="Hepburn T."/>
            <person name="Howarth C."/>
            <person name="Jen D."/>
            <person name="Larson L."/>
            <person name="Mehta T."/>
            <person name="Park D."/>
            <person name="Pearson M."/>
            <person name="Roberts A."/>
            <person name="Saif S."/>
            <person name="Shenoy N."/>
            <person name="Sisk P."/>
            <person name="Stolte C."/>
            <person name="Sykes S."/>
            <person name="Thomson T."/>
            <person name="Walk T."/>
            <person name="White J."/>
            <person name="Yandava C."/>
            <person name="Burger G."/>
            <person name="Gray M.W."/>
            <person name="Holland P.W.H."/>
            <person name="King N."/>
            <person name="Lang F.B.F."/>
            <person name="Roger A.J."/>
            <person name="Ruiz-Trillo I."/>
            <person name="Lander E."/>
            <person name="Nusbaum C."/>
        </authorList>
    </citation>
    <scope>NUCLEOTIDE SEQUENCE [LARGE SCALE GENOMIC DNA]</scope>
    <source>
        <strain evidence="10 11">ATCC 50062</strain>
    </source>
</reference>
<comment type="subcellular location">
    <subcellularLocation>
        <location evidence="1">Cytoplasm</location>
    </subcellularLocation>
</comment>
<feature type="binding site" evidence="8">
    <location>
        <position position="77"/>
    </location>
    <ligand>
        <name>ATP</name>
        <dbReference type="ChEBI" id="CHEBI:30616"/>
    </ligand>
</feature>
<name>A0A0L0D5N9_THETB</name>
<feature type="binding site" evidence="8">
    <location>
        <position position="365"/>
    </location>
    <ligand>
        <name>ATP</name>
        <dbReference type="ChEBI" id="CHEBI:30616"/>
    </ligand>
</feature>
<keyword evidence="11" id="KW-1185">Reference proteome</keyword>
<feature type="binding site" evidence="8">
    <location>
        <begin position="137"/>
        <end position="138"/>
    </location>
    <ligand>
        <name>ATP</name>
        <dbReference type="ChEBI" id="CHEBI:30616"/>
    </ligand>
</feature>
<dbReference type="Gene3D" id="3.40.50.11260">
    <property type="match status" value="1"/>
</dbReference>
<evidence type="ECO:0000256" key="2">
    <source>
        <dbReference type="ARBA" id="ARBA00008239"/>
    </source>
</evidence>
<dbReference type="GeneID" id="25563486"/>
<evidence type="ECO:0000256" key="9">
    <source>
        <dbReference type="SAM" id="MobiDB-lite"/>
    </source>
</evidence>
<dbReference type="Gene3D" id="3.30.230.80">
    <property type="match status" value="1"/>
</dbReference>
<dbReference type="Pfam" id="PF00183">
    <property type="entry name" value="HSP90"/>
    <property type="match status" value="1"/>
</dbReference>
<evidence type="ECO:0000256" key="6">
    <source>
        <dbReference type="ARBA" id="ARBA00023016"/>
    </source>
</evidence>
<dbReference type="Pfam" id="PF13589">
    <property type="entry name" value="HATPase_c_3"/>
    <property type="match status" value="1"/>
</dbReference>
<accession>A0A0L0D5N9</accession>
<dbReference type="InterPro" id="IPR036890">
    <property type="entry name" value="HATPase_C_sf"/>
</dbReference>
<keyword evidence="5 8" id="KW-0067">ATP-binding</keyword>
<dbReference type="InterPro" id="IPR020568">
    <property type="entry name" value="Ribosomal_Su5_D2-typ_SF"/>
</dbReference>
<evidence type="ECO:0000256" key="1">
    <source>
        <dbReference type="ARBA" id="ARBA00004496"/>
    </source>
</evidence>
<organism evidence="10 11">
    <name type="scientific">Thecamonas trahens ATCC 50062</name>
    <dbReference type="NCBI Taxonomy" id="461836"/>
    <lineage>
        <taxon>Eukaryota</taxon>
        <taxon>Apusozoa</taxon>
        <taxon>Apusomonadida</taxon>
        <taxon>Apusomonadidae</taxon>
        <taxon>Thecamonas</taxon>
    </lineage>
</organism>
<dbReference type="GO" id="GO:0016887">
    <property type="term" value="F:ATP hydrolysis activity"/>
    <property type="evidence" value="ECO:0007669"/>
    <property type="project" value="InterPro"/>
</dbReference>
<dbReference type="PIRSF" id="PIRSF002583">
    <property type="entry name" value="Hsp90"/>
    <property type="match status" value="1"/>
</dbReference>
<evidence type="ECO:0000313" key="10">
    <source>
        <dbReference type="EMBL" id="KNC47687.1"/>
    </source>
</evidence>
<dbReference type="GO" id="GO:0051082">
    <property type="term" value="F:unfolded protein binding"/>
    <property type="evidence" value="ECO:0007669"/>
    <property type="project" value="InterPro"/>
</dbReference>